<gene>
    <name evidence="2" type="ORF">EYF80_032479</name>
</gene>
<keyword evidence="3" id="KW-1185">Reference proteome</keyword>
<evidence type="ECO:0000313" key="2">
    <source>
        <dbReference type="EMBL" id="TNN57290.1"/>
    </source>
</evidence>
<evidence type="ECO:0000313" key="3">
    <source>
        <dbReference type="Proteomes" id="UP000314294"/>
    </source>
</evidence>
<name>A0A4Z2GVN3_9TELE</name>
<keyword evidence="1" id="KW-0812">Transmembrane</keyword>
<protein>
    <submittedName>
        <fullName evidence="2">Uncharacterized protein</fullName>
    </submittedName>
</protein>
<keyword evidence="1" id="KW-0472">Membrane</keyword>
<keyword evidence="1" id="KW-1133">Transmembrane helix</keyword>
<evidence type="ECO:0000256" key="1">
    <source>
        <dbReference type="SAM" id="Phobius"/>
    </source>
</evidence>
<feature type="transmembrane region" description="Helical" evidence="1">
    <location>
        <begin position="6"/>
        <end position="33"/>
    </location>
</feature>
<dbReference type="Proteomes" id="UP000314294">
    <property type="component" value="Unassembled WGS sequence"/>
</dbReference>
<dbReference type="EMBL" id="SRLO01000408">
    <property type="protein sequence ID" value="TNN57290.1"/>
    <property type="molecule type" value="Genomic_DNA"/>
</dbReference>
<dbReference type="AlphaFoldDB" id="A0A4Z2GVN3"/>
<organism evidence="2 3">
    <name type="scientific">Liparis tanakae</name>
    <name type="common">Tanaka's snailfish</name>
    <dbReference type="NCBI Taxonomy" id="230148"/>
    <lineage>
        <taxon>Eukaryota</taxon>
        <taxon>Metazoa</taxon>
        <taxon>Chordata</taxon>
        <taxon>Craniata</taxon>
        <taxon>Vertebrata</taxon>
        <taxon>Euteleostomi</taxon>
        <taxon>Actinopterygii</taxon>
        <taxon>Neopterygii</taxon>
        <taxon>Teleostei</taxon>
        <taxon>Neoteleostei</taxon>
        <taxon>Acanthomorphata</taxon>
        <taxon>Eupercaria</taxon>
        <taxon>Perciformes</taxon>
        <taxon>Cottioidei</taxon>
        <taxon>Cottales</taxon>
        <taxon>Liparidae</taxon>
        <taxon>Liparis</taxon>
    </lineage>
</organism>
<proteinExistence type="predicted"/>
<accession>A0A4Z2GVN3</accession>
<comment type="caution">
    <text evidence="2">The sequence shown here is derived from an EMBL/GenBank/DDBJ whole genome shotgun (WGS) entry which is preliminary data.</text>
</comment>
<reference evidence="2 3" key="1">
    <citation type="submission" date="2019-03" db="EMBL/GenBank/DDBJ databases">
        <title>First draft genome of Liparis tanakae, snailfish: a comprehensive survey of snailfish specific genes.</title>
        <authorList>
            <person name="Kim W."/>
            <person name="Song I."/>
            <person name="Jeong J.-H."/>
            <person name="Kim D."/>
            <person name="Kim S."/>
            <person name="Ryu S."/>
            <person name="Song J.Y."/>
            <person name="Lee S.K."/>
        </authorList>
    </citation>
    <scope>NUCLEOTIDE SEQUENCE [LARGE SCALE GENOMIC DNA]</scope>
    <source>
        <tissue evidence="2">Muscle</tissue>
    </source>
</reference>
<sequence length="78" mass="8341">MALLWVSVVLLGVSVVLLGASVVLLGVSVVLLGTPLIGRKELRSAPPQTGTVHIWSGTHSFIPTIVSLWDLTQNREQL</sequence>